<dbReference type="RefSeq" id="WP_350278977.1">
    <property type="nucleotide sequence ID" value="NZ_CP158165.1"/>
</dbReference>
<name>A0AAU7THQ0_9ACTN</name>
<feature type="transmembrane region" description="Helical" evidence="2">
    <location>
        <begin position="115"/>
        <end position="139"/>
    </location>
</feature>
<evidence type="ECO:0000313" key="3">
    <source>
        <dbReference type="EMBL" id="XBV26175.1"/>
    </source>
</evidence>
<dbReference type="EMBL" id="CP158165">
    <property type="protein sequence ID" value="XBV26175.1"/>
    <property type="molecule type" value="Genomic_DNA"/>
</dbReference>
<sequence>MTETPQSPAPDPHAQGADPTRNLPAQQPSFGGGPQDQPGQFAPPPGAFPPPVGGNYPQYQQTPPMPAQALPTGPVLVTIGDISVEQQRIVTPAGVMPTHGANWSAMDMSRTEEKIPAWAIVLAIIFALACLLGLLFLLVKERKTQGFVQVTVQHGNRTHNTHVGVSSPQQVADVLARVNFARTLCV</sequence>
<accession>A0AAU7THQ0</accession>
<dbReference type="AlphaFoldDB" id="A0AAU7THQ0"/>
<keyword evidence="2" id="KW-0812">Transmembrane</keyword>
<proteinExistence type="predicted"/>
<keyword evidence="2" id="KW-1133">Transmembrane helix</keyword>
<feature type="region of interest" description="Disordered" evidence="1">
    <location>
        <begin position="1"/>
        <end position="72"/>
    </location>
</feature>
<evidence type="ECO:0000256" key="2">
    <source>
        <dbReference type="SAM" id="Phobius"/>
    </source>
</evidence>
<evidence type="ECO:0000256" key="1">
    <source>
        <dbReference type="SAM" id="MobiDB-lite"/>
    </source>
</evidence>
<feature type="compositionally biased region" description="Pro residues" evidence="1">
    <location>
        <begin position="41"/>
        <end position="52"/>
    </location>
</feature>
<gene>
    <name evidence="3" type="ORF">ABN611_07050</name>
</gene>
<keyword evidence="2" id="KW-0472">Membrane</keyword>
<protein>
    <submittedName>
        <fullName evidence="3">Uncharacterized protein</fullName>
    </submittedName>
</protein>
<organism evidence="3">
    <name type="scientific">Kribbella sp. HUAS MG21</name>
    <dbReference type="NCBI Taxonomy" id="3160966"/>
    <lineage>
        <taxon>Bacteria</taxon>
        <taxon>Bacillati</taxon>
        <taxon>Actinomycetota</taxon>
        <taxon>Actinomycetes</taxon>
        <taxon>Propionibacteriales</taxon>
        <taxon>Kribbellaceae</taxon>
        <taxon>Kribbella</taxon>
    </lineage>
</organism>
<reference evidence="3" key="1">
    <citation type="submission" date="2024-06" db="EMBL/GenBank/DDBJ databases">
        <title>Kribbella sp. strain HUAS MG21 genome sequences.</title>
        <authorList>
            <person name="Mo P."/>
        </authorList>
    </citation>
    <scope>NUCLEOTIDE SEQUENCE</scope>
    <source>
        <strain evidence="3">HUAS MG21</strain>
    </source>
</reference>